<dbReference type="Pfam" id="PF20619">
    <property type="entry name" value="DUF6804"/>
    <property type="match status" value="1"/>
</dbReference>
<reference evidence="3" key="1">
    <citation type="journal article" date="2019" name="Int. J. Syst. Evol. Microbiol.">
        <title>The Global Catalogue of Microorganisms (GCM) 10K type strain sequencing project: providing services to taxonomists for standard genome sequencing and annotation.</title>
        <authorList>
            <consortium name="The Broad Institute Genomics Platform"/>
            <consortium name="The Broad Institute Genome Sequencing Center for Infectious Disease"/>
            <person name="Wu L."/>
            <person name="Ma J."/>
        </authorList>
    </citation>
    <scope>NUCLEOTIDE SEQUENCE [LARGE SCALE GENOMIC DNA]</scope>
    <source>
        <strain evidence="3">KCTC 42866</strain>
    </source>
</reference>
<organism evidence="2 3">
    <name type="scientific">Pedobacter vanadiisoli</name>
    <dbReference type="NCBI Taxonomy" id="1761975"/>
    <lineage>
        <taxon>Bacteria</taxon>
        <taxon>Pseudomonadati</taxon>
        <taxon>Bacteroidota</taxon>
        <taxon>Sphingobacteriia</taxon>
        <taxon>Sphingobacteriales</taxon>
        <taxon>Sphingobacteriaceae</taxon>
        <taxon>Pedobacter</taxon>
    </lineage>
</organism>
<feature type="transmembrane region" description="Helical" evidence="1">
    <location>
        <begin position="48"/>
        <end position="66"/>
    </location>
</feature>
<dbReference type="Proteomes" id="UP001597461">
    <property type="component" value="Unassembled WGS sequence"/>
</dbReference>
<dbReference type="EMBL" id="JBHULL010000043">
    <property type="protein sequence ID" value="MFD2584936.1"/>
    <property type="molecule type" value="Genomic_DNA"/>
</dbReference>
<evidence type="ECO:0000313" key="2">
    <source>
        <dbReference type="EMBL" id="MFD2584936.1"/>
    </source>
</evidence>
<dbReference type="RefSeq" id="WP_379082522.1">
    <property type="nucleotide sequence ID" value="NZ_JBHULL010000043.1"/>
</dbReference>
<proteinExistence type="predicted"/>
<keyword evidence="1" id="KW-0812">Transmembrane</keyword>
<name>A0ABW5MPU6_9SPHI</name>
<keyword evidence="1" id="KW-1133">Transmembrane helix</keyword>
<dbReference type="InterPro" id="IPR046548">
    <property type="entry name" value="DUF6804"/>
</dbReference>
<evidence type="ECO:0000313" key="3">
    <source>
        <dbReference type="Proteomes" id="UP001597461"/>
    </source>
</evidence>
<protein>
    <submittedName>
        <fullName evidence="2">DUF6804 family protein</fullName>
    </submittedName>
</protein>
<gene>
    <name evidence="2" type="ORF">ACFSR6_20735</name>
</gene>
<evidence type="ECO:0000256" key="1">
    <source>
        <dbReference type="SAM" id="Phobius"/>
    </source>
</evidence>
<keyword evidence="1" id="KW-0472">Membrane</keyword>
<keyword evidence="3" id="KW-1185">Reference proteome</keyword>
<feature type="transmembrane region" description="Helical" evidence="1">
    <location>
        <begin position="7"/>
        <end position="28"/>
    </location>
</feature>
<accession>A0ABW5MPU6</accession>
<feature type="transmembrane region" description="Helical" evidence="1">
    <location>
        <begin position="73"/>
        <end position="92"/>
    </location>
</feature>
<comment type="caution">
    <text evidence="2">The sequence shown here is derived from an EMBL/GenBank/DDBJ whole genome shotgun (WGS) entry which is preliminary data.</text>
</comment>
<sequence length="105" mass="11915">MEALIKILLATLFLICLANMPYGYYQLIRSLAMVGFGLLAYRANQKDNPIIMITYISLAILFQPIFKIALGRFLWNVVDVIVALGLIISIYTEPKINADRKNHLN</sequence>